<name>K6YF49_9ALTE</name>
<organism evidence="1 2">
    <name type="scientific">Paraglaciecola polaris LMG 21857</name>
    <dbReference type="NCBI Taxonomy" id="1129793"/>
    <lineage>
        <taxon>Bacteria</taxon>
        <taxon>Pseudomonadati</taxon>
        <taxon>Pseudomonadota</taxon>
        <taxon>Gammaproteobacteria</taxon>
        <taxon>Alteromonadales</taxon>
        <taxon>Alteromonadaceae</taxon>
        <taxon>Paraglaciecola</taxon>
    </lineage>
</organism>
<sequence length="48" mass="5711">MNRERSHFILDIDAINKAIKYSHEVENMQEETKNNPYALIVCTDQKLF</sequence>
<protein>
    <submittedName>
        <fullName evidence="1">Uncharacterized protein</fullName>
    </submittedName>
</protein>
<proteinExistence type="predicted"/>
<evidence type="ECO:0000313" key="2">
    <source>
        <dbReference type="Proteomes" id="UP000006322"/>
    </source>
</evidence>
<comment type="caution">
    <text evidence="1">The sequence shown here is derived from an EMBL/GenBank/DDBJ whole genome shotgun (WGS) entry which is preliminary data.</text>
</comment>
<evidence type="ECO:0000313" key="1">
    <source>
        <dbReference type="EMBL" id="GAC31349.1"/>
    </source>
</evidence>
<keyword evidence="2" id="KW-1185">Reference proteome</keyword>
<dbReference type="EMBL" id="BAER01000017">
    <property type="protein sequence ID" value="GAC31349.1"/>
    <property type="molecule type" value="Genomic_DNA"/>
</dbReference>
<accession>K6YF49</accession>
<dbReference type="Proteomes" id="UP000006322">
    <property type="component" value="Unassembled WGS sequence"/>
</dbReference>
<reference evidence="2" key="1">
    <citation type="journal article" date="2014" name="Environ. Microbiol.">
        <title>Comparative genomics of the marine bacterial genus Glaciecola reveals the high degree of genomic diversity and genomic characteristic for cold adaptation.</title>
        <authorList>
            <person name="Qin Q.L."/>
            <person name="Xie B.B."/>
            <person name="Yu Y."/>
            <person name="Shu Y.L."/>
            <person name="Rong J.C."/>
            <person name="Zhang Y.J."/>
            <person name="Zhao D.L."/>
            <person name="Chen X.L."/>
            <person name="Zhang X.Y."/>
            <person name="Chen B."/>
            <person name="Zhou B.C."/>
            <person name="Zhang Y.Z."/>
        </authorList>
    </citation>
    <scope>NUCLEOTIDE SEQUENCE [LARGE SCALE GENOMIC DNA]</scope>
    <source>
        <strain evidence="2">LMG 21857</strain>
    </source>
</reference>
<gene>
    <name evidence="1" type="ORF">GPLA_0431</name>
</gene>
<dbReference type="AlphaFoldDB" id="K6YF49"/>